<evidence type="ECO:0000256" key="6">
    <source>
        <dbReference type="SAM" id="MobiDB-lite"/>
    </source>
</evidence>
<feature type="region of interest" description="Disordered" evidence="6">
    <location>
        <begin position="122"/>
        <end position="156"/>
    </location>
</feature>
<dbReference type="EMBL" id="MU858105">
    <property type="protein sequence ID" value="KAK4213643.1"/>
    <property type="molecule type" value="Genomic_DNA"/>
</dbReference>
<keyword evidence="4 7" id="KW-1133">Transmembrane helix</keyword>
<dbReference type="GO" id="GO:0016020">
    <property type="term" value="C:membrane"/>
    <property type="evidence" value="ECO:0007669"/>
    <property type="project" value="UniProtKB-SubCell"/>
</dbReference>
<dbReference type="InterPro" id="IPR038213">
    <property type="entry name" value="IFI6/IFI27-like_sf"/>
</dbReference>
<evidence type="ECO:0000313" key="9">
    <source>
        <dbReference type="Proteomes" id="UP001301769"/>
    </source>
</evidence>
<evidence type="ECO:0008006" key="10">
    <source>
        <dbReference type="Google" id="ProtNLM"/>
    </source>
</evidence>
<keyword evidence="5 7" id="KW-0472">Membrane</keyword>
<dbReference type="AlphaFoldDB" id="A0AAN6Y7M8"/>
<evidence type="ECO:0000256" key="4">
    <source>
        <dbReference type="ARBA" id="ARBA00022989"/>
    </source>
</evidence>
<keyword evidence="3 7" id="KW-0812">Transmembrane</keyword>
<gene>
    <name evidence="8" type="ORF">QBC37DRAFT_169059</name>
</gene>
<evidence type="ECO:0000256" key="2">
    <source>
        <dbReference type="ARBA" id="ARBA00007262"/>
    </source>
</evidence>
<comment type="subcellular location">
    <subcellularLocation>
        <location evidence="1">Membrane</location>
        <topology evidence="1">Multi-pass membrane protein</topology>
    </subcellularLocation>
</comment>
<evidence type="ECO:0000256" key="3">
    <source>
        <dbReference type="ARBA" id="ARBA00022692"/>
    </source>
</evidence>
<evidence type="ECO:0000313" key="8">
    <source>
        <dbReference type="EMBL" id="KAK4213643.1"/>
    </source>
</evidence>
<evidence type="ECO:0000256" key="5">
    <source>
        <dbReference type="ARBA" id="ARBA00023136"/>
    </source>
</evidence>
<comment type="similarity">
    <text evidence="2">Belongs to the IFI6/IFI27 family.</text>
</comment>
<proteinExistence type="inferred from homology"/>
<dbReference type="InterPro" id="IPR009311">
    <property type="entry name" value="IFI6/IFI27-like"/>
</dbReference>
<organism evidence="8 9">
    <name type="scientific">Rhypophila decipiens</name>
    <dbReference type="NCBI Taxonomy" id="261697"/>
    <lineage>
        <taxon>Eukaryota</taxon>
        <taxon>Fungi</taxon>
        <taxon>Dikarya</taxon>
        <taxon>Ascomycota</taxon>
        <taxon>Pezizomycotina</taxon>
        <taxon>Sordariomycetes</taxon>
        <taxon>Sordariomycetidae</taxon>
        <taxon>Sordariales</taxon>
        <taxon>Naviculisporaceae</taxon>
        <taxon>Rhypophila</taxon>
    </lineage>
</organism>
<feature type="transmembrane region" description="Helical" evidence="7">
    <location>
        <begin position="44"/>
        <end position="65"/>
    </location>
</feature>
<dbReference type="PANTHER" id="PTHR16932:SF18">
    <property type="entry name" value="INTERFERON, ALPHA-INDUCIBLE PROTEIN 27-LIKE 2"/>
    <property type="match status" value="1"/>
</dbReference>
<feature type="transmembrane region" description="Helical" evidence="7">
    <location>
        <begin position="85"/>
        <end position="110"/>
    </location>
</feature>
<comment type="caution">
    <text evidence="8">The sequence shown here is derived from an EMBL/GenBank/DDBJ whole genome shotgun (WGS) entry which is preliminary data.</text>
</comment>
<reference evidence="8" key="1">
    <citation type="journal article" date="2023" name="Mol. Phylogenet. Evol.">
        <title>Genome-scale phylogeny and comparative genomics of the fungal order Sordariales.</title>
        <authorList>
            <person name="Hensen N."/>
            <person name="Bonometti L."/>
            <person name="Westerberg I."/>
            <person name="Brannstrom I.O."/>
            <person name="Guillou S."/>
            <person name="Cros-Aarteil S."/>
            <person name="Calhoun S."/>
            <person name="Haridas S."/>
            <person name="Kuo A."/>
            <person name="Mondo S."/>
            <person name="Pangilinan J."/>
            <person name="Riley R."/>
            <person name="LaButti K."/>
            <person name="Andreopoulos B."/>
            <person name="Lipzen A."/>
            <person name="Chen C."/>
            <person name="Yan M."/>
            <person name="Daum C."/>
            <person name="Ng V."/>
            <person name="Clum A."/>
            <person name="Steindorff A."/>
            <person name="Ohm R.A."/>
            <person name="Martin F."/>
            <person name="Silar P."/>
            <person name="Natvig D.O."/>
            <person name="Lalanne C."/>
            <person name="Gautier V."/>
            <person name="Ament-Velasquez S.L."/>
            <person name="Kruys A."/>
            <person name="Hutchinson M.I."/>
            <person name="Powell A.J."/>
            <person name="Barry K."/>
            <person name="Miller A.N."/>
            <person name="Grigoriev I.V."/>
            <person name="Debuchy R."/>
            <person name="Gladieux P."/>
            <person name="Hiltunen Thoren M."/>
            <person name="Johannesson H."/>
        </authorList>
    </citation>
    <scope>NUCLEOTIDE SEQUENCE</scope>
    <source>
        <strain evidence="8">PSN293</strain>
    </source>
</reference>
<keyword evidence="9" id="KW-1185">Reference proteome</keyword>
<reference evidence="8" key="2">
    <citation type="submission" date="2023-05" db="EMBL/GenBank/DDBJ databases">
        <authorList>
            <consortium name="Lawrence Berkeley National Laboratory"/>
            <person name="Steindorff A."/>
            <person name="Hensen N."/>
            <person name="Bonometti L."/>
            <person name="Westerberg I."/>
            <person name="Brannstrom I.O."/>
            <person name="Guillou S."/>
            <person name="Cros-Aarteil S."/>
            <person name="Calhoun S."/>
            <person name="Haridas S."/>
            <person name="Kuo A."/>
            <person name="Mondo S."/>
            <person name="Pangilinan J."/>
            <person name="Riley R."/>
            <person name="Labutti K."/>
            <person name="Andreopoulos B."/>
            <person name="Lipzen A."/>
            <person name="Chen C."/>
            <person name="Yanf M."/>
            <person name="Daum C."/>
            <person name="Ng V."/>
            <person name="Clum A."/>
            <person name="Ohm R."/>
            <person name="Martin F."/>
            <person name="Silar P."/>
            <person name="Natvig D."/>
            <person name="Lalanne C."/>
            <person name="Gautier V."/>
            <person name="Ament-Velasquez S.L."/>
            <person name="Kruys A."/>
            <person name="Hutchinson M.I."/>
            <person name="Powell A.J."/>
            <person name="Barry K."/>
            <person name="Miller A.N."/>
            <person name="Grigoriev I.V."/>
            <person name="Debuchy R."/>
            <person name="Gladieux P."/>
            <person name="Thoren M.H."/>
            <person name="Johannesson H."/>
        </authorList>
    </citation>
    <scope>NUCLEOTIDE SEQUENCE</scope>
    <source>
        <strain evidence="8">PSN293</strain>
    </source>
</reference>
<evidence type="ECO:0000256" key="7">
    <source>
        <dbReference type="SAM" id="Phobius"/>
    </source>
</evidence>
<dbReference type="Pfam" id="PF06140">
    <property type="entry name" value="Ifi-6-16"/>
    <property type="match status" value="1"/>
</dbReference>
<feature type="compositionally biased region" description="Acidic residues" evidence="6">
    <location>
        <begin position="135"/>
        <end position="149"/>
    </location>
</feature>
<feature type="compositionally biased region" description="Basic and acidic residues" evidence="6">
    <location>
        <begin position="122"/>
        <end position="134"/>
    </location>
</feature>
<accession>A0AAN6Y7M8</accession>
<protein>
    <recommendedName>
        <fullName evidence="10">Interferon alpha-inducible protein 27-like protein 2A</fullName>
    </recommendedName>
</protein>
<sequence length="156" mass="15299">MDHAKKAFKWTKENPLTAASGVVAGGGLAVVAAPALITAPLLGFAGFGSSGIVGGSMAAGIQAGIGNVVAGSTFATLTSAGMGGYGAAAVVAAGQAVGGMTAAAGAAGVYMAKSKKCQCKLEDGKHEPSCKEGEENQEVVEDEEAENEEENAKPKL</sequence>
<dbReference type="PANTHER" id="PTHR16932">
    <property type="entry name" value="INTERFERON ALPHA-INDUCIBLE PROTEIN 27"/>
    <property type="match status" value="1"/>
</dbReference>
<evidence type="ECO:0000256" key="1">
    <source>
        <dbReference type="ARBA" id="ARBA00004141"/>
    </source>
</evidence>
<dbReference type="Proteomes" id="UP001301769">
    <property type="component" value="Unassembled WGS sequence"/>
</dbReference>
<feature type="transmembrane region" description="Helical" evidence="7">
    <location>
        <begin position="16"/>
        <end position="37"/>
    </location>
</feature>
<name>A0AAN6Y7M8_9PEZI</name>
<dbReference type="Gene3D" id="6.10.110.10">
    <property type="match status" value="1"/>
</dbReference>